<dbReference type="STRING" id="445961.IW15_18060"/>
<evidence type="ECO:0008006" key="4">
    <source>
        <dbReference type="Google" id="ProtNLM"/>
    </source>
</evidence>
<feature type="signal peptide" evidence="1">
    <location>
        <begin position="1"/>
        <end position="25"/>
    </location>
</feature>
<reference evidence="2 3" key="1">
    <citation type="submission" date="2014-07" db="EMBL/GenBank/DDBJ databases">
        <title>Genome of Chryseobacterium soli DSM 19298.</title>
        <authorList>
            <person name="Stropko S.J."/>
            <person name="Pipes S.E."/>
            <person name="Newman J."/>
        </authorList>
    </citation>
    <scope>NUCLEOTIDE SEQUENCE [LARGE SCALE GENOMIC DNA]</scope>
    <source>
        <strain evidence="2 3">DSM 19298</strain>
    </source>
</reference>
<proteinExistence type="predicted"/>
<evidence type="ECO:0000313" key="2">
    <source>
        <dbReference type="EMBL" id="KFF11061.1"/>
    </source>
</evidence>
<organism evidence="2 3">
    <name type="scientific">Chryseobacterium soli</name>
    <dbReference type="NCBI Taxonomy" id="445961"/>
    <lineage>
        <taxon>Bacteria</taxon>
        <taxon>Pseudomonadati</taxon>
        <taxon>Bacteroidota</taxon>
        <taxon>Flavobacteriia</taxon>
        <taxon>Flavobacteriales</taxon>
        <taxon>Weeksellaceae</taxon>
        <taxon>Chryseobacterium group</taxon>
        <taxon>Chryseobacterium</taxon>
    </lineage>
</organism>
<dbReference type="AlphaFoldDB" id="A0A086A2Z7"/>
<keyword evidence="1" id="KW-0732">Signal</keyword>
<dbReference type="OrthoDB" id="676503at2"/>
<dbReference type="EMBL" id="JPRH01000008">
    <property type="protein sequence ID" value="KFF11061.1"/>
    <property type="molecule type" value="Genomic_DNA"/>
</dbReference>
<protein>
    <recommendedName>
        <fullName evidence="4">DM13 domain-containing protein</fullName>
    </recommendedName>
</protein>
<evidence type="ECO:0000313" key="3">
    <source>
        <dbReference type="Proteomes" id="UP000028705"/>
    </source>
</evidence>
<evidence type="ECO:0000256" key="1">
    <source>
        <dbReference type="SAM" id="SignalP"/>
    </source>
</evidence>
<feature type="chain" id="PRO_5001802244" description="DM13 domain-containing protein" evidence="1">
    <location>
        <begin position="26"/>
        <end position="178"/>
    </location>
</feature>
<dbReference type="PROSITE" id="PS51257">
    <property type="entry name" value="PROKAR_LIPOPROTEIN"/>
    <property type="match status" value="1"/>
</dbReference>
<dbReference type="RefSeq" id="WP_034713929.1">
    <property type="nucleotide sequence ID" value="NZ_JPRH01000008.1"/>
</dbReference>
<dbReference type="eggNOG" id="ENOG50331DC">
    <property type="taxonomic scope" value="Bacteria"/>
</dbReference>
<name>A0A086A2Z7_9FLAO</name>
<comment type="caution">
    <text evidence="2">The sequence shown here is derived from an EMBL/GenBank/DDBJ whole genome shotgun (WGS) entry which is preliminary data.</text>
</comment>
<gene>
    <name evidence="2" type="ORF">IW15_18060</name>
</gene>
<dbReference type="Proteomes" id="UP000028705">
    <property type="component" value="Unassembled WGS sequence"/>
</dbReference>
<keyword evidence="3" id="KW-1185">Reference proteome</keyword>
<accession>A0A086A2Z7</accession>
<sequence length="178" mass="20670">MKYYKKYISLTLLLLIFSCTPSSKSAKKPDDDFYEKSRKLVLSENKINQEYHFSIIGKEIDEIHIKYIGNIINSKKDTLKIINSQNLFGLLEESKRGNGSVYIYDNKNQLIGIYYLADYWAIPLKIENQSLVFSYDNYFCNQTTKISLRDSIPKKIFIQCTKGGGNLYNFKPANEITN</sequence>